<protein>
    <recommendedName>
        <fullName evidence="4">HK97 family phage portal protein</fullName>
    </recommendedName>
</protein>
<name>A0A0H2UU78_STRP3</name>
<dbReference type="Proteomes" id="UP000000564">
    <property type="component" value="Chromosome"/>
</dbReference>
<evidence type="ECO:0000313" key="3">
    <source>
        <dbReference type="Proteomes" id="UP000000564"/>
    </source>
</evidence>
<evidence type="ECO:0000313" key="2">
    <source>
        <dbReference type="EMBL" id="AAM79318.1"/>
    </source>
</evidence>
<proteinExistence type="predicted"/>
<dbReference type="InterPro" id="IPR006944">
    <property type="entry name" value="Phage/GTA_portal"/>
</dbReference>
<evidence type="ECO:0000256" key="1">
    <source>
        <dbReference type="SAM" id="MobiDB-lite"/>
    </source>
</evidence>
<dbReference type="NCBIfam" id="TIGR01537">
    <property type="entry name" value="portal_HK97"/>
    <property type="match status" value="1"/>
</dbReference>
<feature type="region of interest" description="Disordered" evidence="1">
    <location>
        <begin position="191"/>
        <end position="212"/>
    </location>
</feature>
<accession>A0A0H2UU78</accession>
<gene>
    <name evidence="2" type="ordered locus">SpyM3_0711</name>
</gene>
<dbReference type="AlphaFoldDB" id="A0A0H2UU78"/>
<dbReference type="HOGENOM" id="CLU_058627_1_0_9"/>
<dbReference type="EMBL" id="AE014074">
    <property type="protein sequence ID" value="AAM79318.1"/>
    <property type="molecule type" value="Genomic_DNA"/>
</dbReference>
<feature type="compositionally biased region" description="Basic and acidic residues" evidence="1">
    <location>
        <begin position="191"/>
        <end position="201"/>
    </location>
</feature>
<reference evidence="2 3" key="1">
    <citation type="journal article" date="2002" name="Proc. Natl. Acad. Sci. U.S.A.">
        <title>Genome sequence of a serotype M3 strain of group A Streptococcus: phage-encoded toxins, the high-virulence phenotype, and clone emergence.</title>
        <authorList>
            <person name="Beres S.B."/>
            <person name="Sylva G.L."/>
            <person name="Barbian K.D."/>
            <person name="Lei B."/>
            <person name="Hoff J.S."/>
            <person name="Mammarella N.D."/>
            <person name="Liu M.Y."/>
            <person name="Smoot J.C."/>
            <person name="Porcella S.F."/>
            <person name="Parkins L.D."/>
            <person name="Campbell D.S."/>
            <person name="Smith T.M."/>
            <person name="McCormick J.K."/>
            <person name="Leung D.Y."/>
            <person name="Schlievert P.M."/>
            <person name="Musser J.M."/>
        </authorList>
    </citation>
    <scope>NUCLEOTIDE SEQUENCE [LARGE SCALE GENOMIC DNA]</scope>
    <source>
        <strain evidence="3">ATCC BAA-595 / MGAS315</strain>
    </source>
</reference>
<dbReference type="Pfam" id="PF04860">
    <property type="entry name" value="Phage_portal"/>
    <property type="match status" value="1"/>
</dbReference>
<dbReference type="InterPro" id="IPR006427">
    <property type="entry name" value="Portal_HK97"/>
</dbReference>
<dbReference type="KEGG" id="spg:SpyM3_0711"/>
<sequence length="395" mass="44727">MGILDFFSFKKSGTLSDDDSGSTTSEKLTNVVLKEDALYKCVNYLARIISKSTFRIKAPEKLTENQKDWLYWINTKANPNQSASQFWVEVVQKLLVDGETLIFVIPGKGIYVADAFTQDKKLSGNKFKVSRVQGQTYEKIFTFDQVIYLKNDNSDLMLKVESLWEEYGELLGHVINNQKIANQIRFTMTPPKDKVRERAQENSDGGRQPKSDKDFFKRTIEKIRTESVVGIPVTANTNYEEYGSKNTGSVKSYVDDIKKLKDQYMAEFAEMLGIPISLLHGDIADNQKNYELLLEGPIESLITNIVDGLEYAIFDKSETLEGSFIKVTGLKNYDLFSISSQADKLISSGFVFIDEVREEIGLPELPDGLGKVLYMTKNYESVLERGGEVDEEVET</sequence>
<evidence type="ECO:0008006" key="4">
    <source>
        <dbReference type="Google" id="ProtNLM"/>
    </source>
</evidence>
<dbReference type="RefSeq" id="WP_011017381.1">
    <property type="nucleotide sequence ID" value="NC_004070.1"/>
</dbReference>
<organism evidence="2 3">
    <name type="scientific">Streptococcus pyogenes serotype M3 (strain ATCC BAA-595 / MGAS315)</name>
    <dbReference type="NCBI Taxonomy" id="198466"/>
    <lineage>
        <taxon>Bacteria</taxon>
        <taxon>Bacillati</taxon>
        <taxon>Bacillota</taxon>
        <taxon>Bacilli</taxon>
        <taxon>Lactobacillales</taxon>
        <taxon>Streptococcaceae</taxon>
        <taxon>Streptococcus</taxon>
    </lineage>
</organism>